<accession>A0AAE4VED1</accession>
<evidence type="ECO:0000313" key="1">
    <source>
        <dbReference type="EMBL" id="MDV7292044.1"/>
    </source>
</evidence>
<proteinExistence type="predicted"/>
<organism evidence="1 2">
    <name type="scientific">Mycolicibacterium fortuitum</name>
    <name type="common">Mycobacterium fortuitum</name>
    <dbReference type="NCBI Taxonomy" id="1766"/>
    <lineage>
        <taxon>Bacteria</taxon>
        <taxon>Bacillati</taxon>
        <taxon>Actinomycetota</taxon>
        <taxon>Actinomycetes</taxon>
        <taxon>Mycobacteriales</taxon>
        <taxon>Mycobacteriaceae</taxon>
        <taxon>Mycolicibacterium</taxon>
    </lineage>
</organism>
<dbReference type="EMBL" id="JAWLVV010000015">
    <property type="protein sequence ID" value="MDV7292044.1"/>
    <property type="molecule type" value="Genomic_DNA"/>
</dbReference>
<evidence type="ECO:0000313" key="2">
    <source>
        <dbReference type="Proteomes" id="UP001186041"/>
    </source>
</evidence>
<comment type="caution">
    <text evidence="1">The sequence shown here is derived from an EMBL/GenBank/DDBJ whole genome shotgun (WGS) entry which is preliminary data.</text>
</comment>
<dbReference type="RefSeq" id="WP_317722274.1">
    <property type="nucleotide sequence ID" value="NZ_JAWLVK010000015.1"/>
</dbReference>
<reference evidence="1" key="1">
    <citation type="submission" date="2023-10" db="EMBL/GenBank/DDBJ databases">
        <title>Mycolicibacterium fortuitum clinical isolates causing pulmonary infections in humans.</title>
        <authorList>
            <person name="Mejia-Ponce P.M."/>
            <person name="Zenteno-Cuevas R."/>
            <person name="Licona-Cassani C."/>
        </authorList>
    </citation>
    <scope>NUCLEOTIDE SEQUENCE</scope>
    <source>
        <strain evidence="1">M8</strain>
    </source>
</reference>
<dbReference type="AlphaFoldDB" id="A0AAE4VED1"/>
<name>A0AAE4VED1_MYCFO</name>
<gene>
    <name evidence="1" type="ORF">R4485_17900</name>
</gene>
<dbReference type="Proteomes" id="UP001186041">
    <property type="component" value="Unassembled WGS sequence"/>
</dbReference>
<protein>
    <submittedName>
        <fullName evidence="1">Uncharacterized protein</fullName>
    </submittedName>
</protein>
<sequence>MTTETAHIFTFSRNWSGGKRLCGTCHLNYDDGDHIHVAVLEPYTSYVCPKGGGIGHSGVWSGSQAVAELRSPTDNLCICGATLVKEDDEVWRLSWTMKDPHTGSWRPVERVGTKHSTHEQRDGLLTMPDEVANVQLVRVSAI</sequence>